<gene>
    <name evidence="2" type="ORF">STRIP9103_06433</name>
</gene>
<protein>
    <submittedName>
        <fullName evidence="2">Uncharacterized protein</fullName>
    </submittedName>
</protein>
<evidence type="ECO:0000256" key="1">
    <source>
        <dbReference type="SAM" id="MobiDB-lite"/>
    </source>
</evidence>
<evidence type="ECO:0000313" key="2">
    <source>
        <dbReference type="EMBL" id="EKX64193.1"/>
    </source>
</evidence>
<organism evidence="2 3">
    <name type="scientific">Streptomyces ipomoeae 91-03</name>
    <dbReference type="NCBI Taxonomy" id="698759"/>
    <lineage>
        <taxon>Bacteria</taxon>
        <taxon>Bacillati</taxon>
        <taxon>Actinomycetota</taxon>
        <taxon>Actinomycetes</taxon>
        <taxon>Kitasatosporales</taxon>
        <taxon>Streptomycetaceae</taxon>
        <taxon>Streptomyces</taxon>
    </lineage>
</organism>
<name>L1KUX2_9ACTN</name>
<keyword evidence="3" id="KW-1185">Reference proteome</keyword>
<proteinExistence type="predicted"/>
<evidence type="ECO:0000313" key="3">
    <source>
        <dbReference type="Proteomes" id="UP000010411"/>
    </source>
</evidence>
<reference evidence="2 3" key="1">
    <citation type="submission" date="2012-11" db="EMBL/GenBank/DDBJ databases">
        <authorList>
            <person name="Huguet-Tapia J.C."/>
            <person name="Durkin A.S."/>
            <person name="Pettis G.S."/>
            <person name="Badger J.H."/>
        </authorList>
    </citation>
    <scope>NUCLEOTIDE SEQUENCE [LARGE SCALE GENOMIC DNA]</scope>
    <source>
        <strain evidence="2 3">91-03</strain>
    </source>
</reference>
<accession>L1KUX2</accession>
<comment type="caution">
    <text evidence="2">The sequence shown here is derived from an EMBL/GenBank/DDBJ whole genome shotgun (WGS) entry which is preliminary data.</text>
</comment>
<dbReference type="EMBL" id="AEJC01000393">
    <property type="protein sequence ID" value="EKX64193.1"/>
    <property type="molecule type" value="Genomic_DNA"/>
</dbReference>
<dbReference type="AlphaFoldDB" id="L1KUX2"/>
<dbReference type="Proteomes" id="UP000010411">
    <property type="component" value="Unassembled WGS sequence"/>
</dbReference>
<sequence>MTGFQQLGGNRQLKSRRPPDSRRSATPHHFYRNGKVKTSAPPLVRSP</sequence>
<feature type="region of interest" description="Disordered" evidence="1">
    <location>
        <begin position="1"/>
        <end position="47"/>
    </location>
</feature>
<feature type="compositionally biased region" description="Basic residues" evidence="1">
    <location>
        <begin position="25"/>
        <end position="35"/>
    </location>
</feature>